<dbReference type="SMART" id="SM00360">
    <property type="entry name" value="RRM"/>
    <property type="match status" value="1"/>
</dbReference>
<evidence type="ECO:0000256" key="1">
    <source>
        <dbReference type="ARBA" id="ARBA00004123"/>
    </source>
</evidence>
<evidence type="ECO:0000256" key="10">
    <source>
        <dbReference type="ARBA" id="ARBA00023242"/>
    </source>
</evidence>
<proteinExistence type="inferred from homology"/>
<dbReference type="GO" id="GO:0017070">
    <property type="term" value="F:U6 snRNA binding"/>
    <property type="evidence" value="ECO:0007669"/>
    <property type="project" value="TreeGrafter"/>
</dbReference>
<comment type="caution">
    <text evidence="16">The sequence shown here is derived from an EMBL/GenBank/DDBJ whole genome shotgun (WGS) entry which is preliminary data.</text>
</comment>
<dbReference type="Pfam" id="PF21369">
    <property type="entry name" value="STL11_N"/>
    <property type="match status" value="1"/>
</dbReference>
<comment type="similarity">
    <text evidence="2">Belongs to the SLT11 family.</text>
</comment>
<keyword evidence="17" id="KW-1185">Reference proteome</keyword>
<evidence type="ECO:0000256" key="2">
    <source>
        <dbReference type="ARBA" id="ARBA00007781"/>
    </source>
</evidence>
<dbReference type="Proteomes" id="UP000232323">
    <property type="component" value="Unassembled WGS sequence"/>
</dbReference>
<evidence type="ECO:0000259" key="14">
    <source>
        <dbReference type="PROSITE" id="PS50102"/>
    </source>
</evidence>
<comment type="subcellular location">
    <subcellularLocation>
        <location evidence="1">Nucleus</location>
    </subcellularLocation>
</comment>
<dbReference type="GO" id="GO:0008380">
    <property type="term" value="P:RNA splicing"/>
    <property type="evidence" value="ECO:0007669"/>
    <property type="project" value="UniProtKB-KW"/>
</dbReference>
<dbReference type="InterPro" id="IPR012677">
    <property type="entry name" value="Nucleotide-bd_a/b_plait_sf"/>
</dbReference>
<keyword evidence="5" id="KW-0747">Spliceosome</keyword>
<dbReference type="OrthoDB" id="10259600at2759"/>
<evidence type="ECO:0000256" key="9">
    <source>
        <dbReference type="ARBA" id="ARBA00023187"/>
    </source>
</evidence>
<dbReference type="Pfam" id="PF16131">
    <property type="entry name" value="Torus"/>
    <property type="match status" value="1"/>
</dbReference>
<dbReference type="FunFam" id="4.10.1000.10:FF:000006">
    <property type="entry name" value="Putative pre-mrna-splicing factor rbm22"/>
    <property type="match status" value="1"/>
</dbReference>
<dbReference type="GO" id="GO:0008270">
    <property type="term" value="F:zinc ion binding"/>
    <property type="evidence" value="ECO:0007669"/>
    <property type="project" value="UniProtKB-KW"/>
</dbReference>
<feature type="compositionally biased region" description="Pro residues" evidence="13">
    <location>
        <begin position="441"/>
        <end position="461"/>
    </location>
</feature>
<dbReference type="InterPro" id="IPR000571">
    <property type="entry name" value="Znf_CCCH"/>
</dbReference>
<evidence type="ECO:0000256" key="5">
    <source>
        <dbReference type="ARBA" id="ARBA00022728"/>
    </source>
</evidence>
<dbReference type="InterPro" id="IPR039171">
    <property type="entry name" value="Cwc2/Slt11"/>
</dbReference>
<organism evidence="16 17">
    <name type="scientific">Chlamydomonas eustigma</name>
    <dbReference type="NCBI Taxonomy" id="1157962"/>
    <lineage>
        <taxon>Eukaryota</taxon>
        <taxon>Viridiplantae</taxon>
        <taxon>Chlorophyta</taxon>
        <taxon>core chlorophytes</taxon>
        <taxon>Chlorophyceae</taxon>
        <taxon>CS clade</taxon>
        <taxon>Chlamydomonadales</taxon>
        <taxon>Chlamydomonadaceae</taxon>
        <taxon>Chlamydomonas</taxon>
    </lineage>
</organism>
<feature type="compositionally biased region" description="Pro residues" evidence="13">
    <location>
        <begin position="394"/>
        <end position="431"/>
    </location>
</feature>
<dbReference type="SUPFAM" id="SSF54928">
    <property type="entry name" value="RNA-binding domain, RBD"/>
    <property type="match status" value="1"/>
</dbReference>
<dbReference type="InterPro" id="IPR036855">
    <property type="entry name" value="Znf_CCCH_sf"/>
</dbReference>
<keyword evidence="3" id="KW-0507">mRNA processing</keyword>
<dbReference type="SMART" id="SM00356">
    <property type="entry name" value="ZnF_C3H1"/>
    <property type="match status" value="1"/>
</dbReference>
<accession>A0A250X2Z8</accession>
<dbReference type="PROSITE" id="PS50103">
    <property type="entry name" value="ZF_C3H1"/>
    <property type="match status" value="1"/>
</dbReference>
<dbReference type="Gene3D" id="3.30.70.330">
    <property type="match status" value="1"/>
</dbReference>
<dbReference type="InterPro" id="IPR000504">
    <property type="entry name" value="RRM_dom"/>
</dbReference>
<evidence type="ECO:0000313" key="17">
    <source>
        <dbReference type="Proteomes" id="UP000232323"/>
    </source>
</evidence>
<evidence type="ECO:0000256" key="6">
    <source>
        <dbReference type="ARBA" id="ARBA00022771"/>
    </source>
</evidence>
<evidence type="ECO:0000313" key="16">
    <source>
        <dbReference type="EMBL" id="GAX77272.1"/>
    </source>
</evidence>
<keyword evidence="9" id="KW-0508">mRNA splicing</keyword>
<protein>
    <submittedName>
        <fullName evidence="16">Uncharacterized protein</fullName>
    </submittedName>
</protein>
<feature type="zinc finger region" description="C3H1-type" evidence="12">
    <location>
        <begin position="152"/>
        <end position="179"/>
    </location>
</feature>
<dbReference type="InterPro" id="IPR048995">
    <property type="entry name" value="STL11/RBM22-like_N"/>
</dbReference>
<dbReference type="Pfam" id="PF00076">
    <property type="entry name" value="RRM_1"/>
    <property type="match status" value="1"/>
</dbReference>
<keyword evidence="7 12" id="KW-0862">Zinc</keyword>
<evidence type="ECO:0000259" key="15">
    <source>
        <dbReference type="PROSITE" id="PS50103"/>
    </source>
</evidence>
<dbReference type="GO" id="GO:0000974">
    <property type="term" value="C:Prp19 complex"/>
    <property type="evidence" value="ECO:0007669"/>
    <property type="project" value="TreeGrafter"/>
</dbReference>
<dbReference type="InterPro" id="IPR032297">
    <property type="entry name" value="Torus"/>
</dbReference>
<feature type="domain" description="C3H1-type" evidence="15">
    <location>
        <begin position="152"/>
        <end position="179"/>
    </location>
</feature>
<reference evidence="16 17" key="1">
    <citation type="submission" date="2017-08" db="EMBL/GenBank/DDBJ databases">
        <title>Acidophilic green algal genome provides insights into adaptation to an acidic environment.</title>
        <authorList>
            <person name="Hirooka S."/>
            <person name="Hirose Y."/>
            <person name="Kanesaki Y."/>
            <person name="Higuchi S."/>
            <person name="Fujiwara T."/>
            <person name="Onuma R."/>
            <person name="Era A."/>
            <person name="Ohbayashi R."/>
            <person name="Uzuka A."/>
            <person name="Nozaki H."/>
            <person name="Yoshikawa H."/>
            <person name="Miyagishima S.Y."/>
        </authorList>
    </citation>
    <scope>NUCLEOTIDE SEQUENCE [LARGE SCALE GENOMIC DNA]</scope>
    <source>
        <strain evidence="16 17">NIES-2499</strain>
    </source>
</reference>
<keyword evidence="4 12" id="KW-0479">Metal-binding</keyword>
<dbReference type="GO" id="GO:0071006">
    <property type="term" value="C:U2-type catalytic step 1 spliceosome"/>
    <property type="evidence" value="ECO:0007669"/>
    <property type="project" value="TreeGrafter"/>
</dbReference>
<gene>
    <name evidence="16" type="ORF">CEUSTIGMA_g4718.t1</name>
</gene>
<dbReference type="GO" id="GO:0071007">
    <property type="term" value="C:U2-type catalytic step 2 spliceosome"/>
    <property type="evidence" value="ECO:0007669"/>
    <property type="project" value="TreeGrafter"/>
</dbReference>
<dbReference type="InterPro" id="IPR035979">
    <property type="entry name" value="RBD_domain_sf"/>
</dbReference>
<dbReference type="CDD" id="cd12224">
    <property type="entry name" value="RRM_RBM22"/>
    <property type="match status" value="1"/>
</dbReference>
<name>A0A250X2Z8_9CHLO</name>
<dbReference type="PANTHER" id="PTHR14089:SF6">
    <property type="entry name" value="PRE-MRNA-SPLICING FACTOR RBM22"/>
    <property type="match status" value="1"/>
</dbReference>
<feature type="region of interest" description="Disordered" evidence="13">
    <location>
        <begin position="346"/>
        <end position="461"/>
    </location>
</feature>
<evidence type="ECO:0000256" key="11">
    <source>
        <dbReference type="PROSITE-ProRule" id="PRU00176"/>
    </source>
</evidence>
<dbReference type="AlphaFoldDB" id="A0A250X2Z8"/>
<dbReference type="PANTHER" id="PTHR14089">
    <property type="entry name" value="PRE-MRNA-SPLICING FACTOR RBM22"/>
    <property type="match status" value="1"/>
</dbReference>
<dbReference type="PROSITE" id="PS50102">
    <property type="entry name" value="RRM"/>
    <property type="match status" value="1"/>
</dbReference>
<feature type="domain" description="RRM" evidence="14">
    <location>
        <begin position="223"/>
        <end position="296"/>
    </location>
</feature>
<dbReference type="GO" id="GO:0036002">
    <property type="term" value="F:pre-mRNA binding"/>
    <property type="evidence" value="ECO:0007669"/>
    <property type="project" value="TreeGrafter"/>
</dbReference>
<evidence type="ECO:0000256" key="12">
    <source>
        <dbReference type="PROSITE-ProRule" id="PRU00723"/>
    </source>
</evidence>
<dbReference type="GO" id="GO:0006397">
    <property type="term" value="P:mRNA processing"/>
    <property type="evidence" value="ECO:0007669"/>
    <property type="project" value="UniProtKB-KW"/>
</dbReference>
<evidence type="ECO:0000256" key="3">
    <source>
        <dbReference type="ARBA" id="ARBA00022664"/>
    </source>
</evidence>
<dbReference type="EMBL" id="BEGY01000023">
    <property type="protein sequence ID" value="GAX77272.1"/>
    <property type="molecule type" value="Genomic_DNA"/>
</dbReference>
<dbReference type="FunFam" id="3.30.70.330:FF:000476">
    <property type="entry name" value="Zinc finger CCCH domain-containing protein 4"/>
    <property type="match status" value="1"/>
</dbReference>
<evidence type="ECO:0000256" key="8">
    <source>
        <dbReference type="ARBA" id="ARBA00022884"/>
    </source>
</evidence>
<dbReference type="Gene3D" id="4.10.1000.10">
    <property type="entry name" value="Zinc finger, CCCH-type"/>
    <property type="match status" value="1"/>
</dbReference>
<evidence type="ECO:0000256" key="7">
    <source>
        <dbReference type="ARBA" id="ARBA00022833"/>
    </source>
</evidence>
<keyword evidence="10" id="KW-0539">Nucleus</keyword>
<sequence>MAHRSMRDPDADGWERSDMPIVCETCLGPNPFVRMQRIEFGGTCHISERPYTVFRWRPGNEARYKKTVICQEVAKAKNVCQVCLLDLDYSLPVQVRDYALGLDNEDEPSSAVGKEFQLQRKVDEGSLDSSFAQQRPNDLLIRLQRNSPYYKRNEAKVCSFFVKGTCNRGAECPYRHEMPLGGDLANQNMKDRYYGVNDPVANKMMKRVSDMPKLEPPADTSIMTLYVGGLQPDVVEADIRDEFYSFGEIASVRIVPNKMCAFVTFTTRSAAEKAAEEKQHTLVLKGQRCRLMWGRPQQPREGGAAAGHASGSMAPPAEVQAAMGLAAGAAVGSGLPYASMDPQAMGTRIPAAGDAGKRGGSDEQDDNADASSKRVRTEMGTGYGAQGSAVAGGPRPPMPPVSYGMGPPPPSQPRMMMPPPSQFGVMPPPGYPGILANRGTVPPPRPPSSVPPPQPPPSVSS</sequence>
<keyword evidence="6 12" id="KW-0863">Zinc-finger</keyword>
<dbReference type="SUPFAM" id="SSF90229">
    <property type="entry name" value="CCCH zinc finger"/>
    <property type="match status" value="1"/>
</dbReference>
<dbReference type="STRING" id="1157962.A0A250X2Z8"/>
<evidence type="ECO:0000256" key="4">
    <source>
        <dbReference type="ARBA" id="ARBA00022723"/>
    </source>
</evidence>
<evidence type="ECO:0000256" key="13">
    <source>
        <dbReference type="SAM" id="MobiDB-lite"/>
    </source>
</evidence>
<keyword evidence="8 11" id="KW-0694">RNA-binding</keyword>